<evidence type="ECO:0000313" key="5">
    <source>
        <dbReference type="EMBL" id="EAS03312.2"/>
    </source>
</evidence>
<evidence type="ECO:0000256" key="1">
    <source>
        <dbReference type="ARBA" id="ARBA00010322"/>
    </source>
</evidence>
<dbReference type="Gene3D" id="3.40.50.300">
    <property type="entry name" value="P-loop containing nucleotide triphosphate hydrolases"/>
    <property type="match status" value="1"/>
</dbReference>
<dbReference type="KEGG" id="tet:TTHERM_00537470"/>
<evidence type="ECO:0000256" key="2">
    <source>
        <dbReference type="ARBA" id="ARBA00022741"/>
    </source>
</evidence>
<keyword evidence="6" id="KW-1185">Reference proteome</keyword>
<dbReference type="PANTHER" id="PTHR12169">
    <property type="entry name" value="ATPASE N2B"/>
    <property type="match status" value="1"/>
</dbReference>
<dbReference type="GO" id="GO:0016887">
    <property type="term" value="F:ATP hydrolysis activity"/>
    <property type="evidence" value="ECO:0007669"/>
    <property type="project" value="InterPro"/>
</dbReference>
<comment type="similarity">
    <text evidence="1">Belongs to the AFG1 ATPase family.</text>
</comment>
<reference evidence="6" key="1">
    <citation type="journal article" date="2006" name="PLoS Biol.">
        <title>Macronuclear genome sequence of the ciliate Tetrahymena thermophila, a model eukaryote.</title>
        <authorList>
            <person name="Eisen J.A."/>
            <person name="Coyne R.S."/>
            <person name="Wu M."/>
            <person name="Wu D."/>
            <person name="Thiagarajan M."/>
            <person name="Wortman J.R."/>
            <person name="Badger J.H."/>
            <person name="Ren Q."/>
            <person name="Amedeo P."/>
            <person name="Jones K.M."/>
            <person name="Tallon L.J."/>
            <person name="Delcher A.L."/>
            <person name="Salzberg S.L."/>
            <person name="Silva J.C."/>
            <person name="Haas B.J."/>
            <person name="Majoros W.H."/>
            <person name="Farzad M."/>
            <person name="Carlton J.M."/>
            <person name="Smith R.K. Jr."/>
            <person name="Garg J."/>
            <person name="Pearlman R.E."/>
            <person name="Karrer K.M."/>
            <person name="Sun L."/>
            <person name="Manning G."/>
            <person name="Elde N.C."/>
            <person name="Turkewitz A.P."/>
            <person name="Asai D.J."/>
            <person name="Wilkes D.E."/>
            <person name="Wang Y."/>
            <person name="Cai H."/>
            <person name="Collins K."/>
            <person name="Stewart B.A."/>
            <person name="Lee S.R."/>
            <person name="Wilamowska K."/>
            <person name="Weinberg Z."/>
            <person name="Ruzzo W.L."/>
            <person name="Wloga D."/>
            <person name="Gaertig J."/>
            <person name="Frankel J."/>
            <person name="Tsao C.-C."/>
            <person name="Gorovsky M.A."/>
            <person name="Keeling P.J."/>
            <person name="Waller R.F."/>
            <person name="Patron N.J."/>
            <person name="Cherry J.M."/>
            <person name="Stover N.A."/>
            <person name="Krieger C.J."/>
            <person name="del Toro C."/>
            <person name="Ryder H.F."/>
            <person name="Williamson S.C."/>
            <person name="Barbeau R.A."/>
            <person name="Hamilton E.P."/>
            <person name="Orias E."/>
        </authorList>
    </citation>
    <scope>NUCLEOTIDE SEQUENCE [LARGE SCALE GENOMIC DNA]</scope>
    <source>
        <strain evidence="6">SB210</strain>
    </source>
</reference>
<dbReference type="Pfam" id="PF03969">
    <property type="entry name" value="AFG1_ATPase"/>
    <property type="match status" value="1"/>
</dbReference>
<proteinExistence type="inferred from homology"/>
<dbReference type="InParanoid" id="I7LX26"/>
<dbReference type="GO" id="GO:0005739">
    <property type="term" value="C:mitochondrion"/>
    <property type="evidence" value="ECO:0007669"/>
    <property type="project" value="TreeGrafter"/>
</dbReference>
<dbReference type="STRING" id="312017.I7LX26"/>
<dbReference type="SUPFAM" id="SSF52540">
    <property type="entry name" value="P-loop containing nucleoside triphosphate hydrolases"/>
    <property type="match status" value="1"/>
</dbReference>
<dbReference type="InterPro" id="IPR027417">
    <property type="entry name" value="P-loop_NTPase"/>
</dbReference>
<dbReference type="OrthoDB" id="548867at2759"/>
<dbReference type="InterPro" id="IPR005654">
    <property type="entry name" value="ATPase_AFG1-like"/>
</dbReference>
<feature type="compositionally biased region" description="Basic and acidic residues" evidence="4">
    <location>
        <begin position="489"/>
        <end position="501"/>
    </location>
</feature>
<dbReference type="GO" id="GO:0005524">
    <property type="term" value="F:ATP binding"/>
    <property type="evidence" value="ECO:0007669"/>
    <property type="project" value="UniProtKB-KW"/>
</dbReference>
<evidence type="ECO:0000256" key="3">
    <source>
        <dbReference type="ARBA" id="ARBA00022840"/>
    </source>
</evidence>
<accession>I7LX26</accession>
<organism evidence="5 6">
    <name type="scientific">Tetrahymena thermophila (strain SB210)</name>
    <dbReference type="NCBI Taxonomy" id="312017"/>
    <lineage>
        <taxon>Eukaryota</taxon>
        <taxon>Sar</taxon>
        <taxon>Alveolata</taxon>
        <taxon>Ciliophora</taxon>
        <taxon>Intramacronucleata</taxon>
        <taxon>Oligohymenophorea</taxon>
        <taxon>Hymenostomatida</taxon>
        <taxon>Tetrahymenina</taxon>
        <taxon>Tetrahymenidae</taxon>
        <taxon>Tetrahymena</taxon>
    </lineage>
</organism>
<dbReference type="AlphaFoldDB" id="I7LX26"/>
<evidence type="ECO:0000313" key="6">
    <source>
        <dbReference type="Proteomes" id="UP000009168"/>
    </source>
</evidence>
<dbReference type="FunCoup" id="I7LX26">
    <property type="interactions" value="115"/>
</dbReference>
<dbReference type="PANTHER" id="PTHR12169:SF6">
    <property type="entry name" value="AFG1-LIKE ATPASE"/>
    <property type="match status" value="1"/>
</dbReference>
<gene>
    <name evidence="5" type="ORF">TTHERM_00537470</name>
</gene>
<dbReference type="NCBIfam" id="NF040713">
    <property type="entry name" value="ZapE"/>
    <property type="match status" value="1"/>
</dbReference>
<dbReference type="EMBL" id="GG662495">
    <property type="protein sequence ID" value="EAS03312.2"/>
    <property type="molecule type" value="Genomic_DNA"/>
</dbReference>
<sequence>MFVSKSSAFNNYLSNLLHWRFSTQQGVIYQQYNQLIKQGKLKEDRRQIYCINQLDQLRENLINSQYEWKEFQSSLESSLRDFDSKVEEARLEKLKEYKSKKQEGMEAVEGTKPKGFFSFLSNQQPIWKPTYKVFYEEREEKLIDIEEFKTKEINKLKGIYCYGKPGSGKTFIMDMFYESIPFQEKQRIHYKEFMLQINSHLHSIRNKDYRSPLNIIGRQKASGLRLLCLDEFQVTDISDAMILKNLFQSLFNNNVVLVTTSNRPPDDLYKGGLQRESFEPFIPFLKQNCEVIDIQSDTDYRFSSDKGRASMKTFFHPNDNYNNTQIEKTYKVLSGQEDYEQVSLDVCGLGREIKLNKTGGGVAVLEFSDICEGYYSPPDYITICRNFHTVILKNVKKLSTDDRNAMKRFISLVDEIYNHRTKLYMTCQVSLDELFDINNQIPKQGAQKLFDVDYKEPQYDVDFALERCKSRVVEMQTRDYNDELTYYEQKKSGQIREDPTIKLESQQPLEESDSNIQTEASQGYESENKSAQL</sequence>
<feature type="region of interest" description="Disordered" evidence="4">
    <location>
        <begin position="489"/>
        <end position="533"/>
    </location>
</feature>
<evidence type="ECO:0000256" key="4">
    <source>
        <dbReference type="SAM" id="MobiDB-lite"/>
    </source>
</evidence>
<protein>
    <submittedName>
        <fullName evidence="5">AFG1 family ATPase</fullName>
    </submittedName>
</protein>
<name>I7LX26_TETTS</name>
<feature type="compositionally biased region" description="Polar residues" evidence="4">
    <location>
        <begin position="503"/>
        <end position="533"/>
    </location>
</feature>
<keyword evidence="3" id="KW-0067">ATP-binding</keyword>
<dbReference type="GeneID" id="7842701"/>
<dbReference type="RefSeq" id="XP_001023557.2">
    <property type="nucleotide sequence ID" value="XM_001023557.2"/>
</dbReference>
<dbReference type="Proteomes" id="UP000009168">
    <property type="component" value="Unassembled WGS sequence"/>
</dbReference>
<keyword evidence="2" id="KW-0547">Nucleotide-binding</keyword>